<protein>
    <recommendedName>
        <fullName evidence="5">F-box domain-containing protein</fullName>
    </recommendedName>
</protein>
<feature type="coiled-coil region" evidence="2">
    <location>
        <begin position="78"/>
        <end position="105"/>
    </location>
</feature>
<keyword evidence="4" id="KW-1185">Reference proteome</keyword>
<dbReference type="Gene3D" id="3.90.226.10">
    <property type="entry name" value="2-enoyl-CoA Hydratase, Chain A, domain 1"/>
    <property type="match status" value="1"/>
</dbReference>
<evidence type="ECO:0000313" key="3">
    <source>
        <dbReference type="EMBL" id="KAF5356366.1"/>
    </source>
</evidence>
<dbReference type="OrthoDB" id="2910058at2759"/>
<dbReference type="AlphaFoldDB" id="A0A8H5G135"/>
<reference evidence="3 4" key="1">
    <citation type="journal article" date="2020" name="ISME J.">
        <title>Uncovering the hidden diversity of litter-decomposition mechanisms in mushroom-forming fungi.</title>
        <authorList>
            <person name="Floudas D."/>
            <person name="Bentzer J."/>
            <person name="Ahren D."/>
            <person name="Johansson T."/>
            <person name="Persson P."/>
            <person name="Tunlid A."/>
        </authorList>
    </citation>
    <scope>NUCLEOTIDE SEQUENCE [LARGE SCALE GENOMIC DNA]</scope>
    <source>
        <strain evidence="3 4">CBS 291.85</strain>
    </source>
</reference>
<dbReference type="GO" id="GO:0051750">
    <property type="term" value="F:delta(3,5)-delta(2,4)-dienoyl-CoA isomerase activity"/>
    <property type="evidence" value="ECO:0007669"/>
    <property type="project" value="TreeGrafter"/>
</dbReference>
<name>A0A8H5G135_9AGAR</name>
<evidence type="ECO:0000313" key="4">
    <source>
        <dbReference type="Proteomes" id="UP000559256"/>
    </source>
</evidence>
<dbReference type="CDD" id="cd06558">
    <property type="entry name" value="crotonase-like"/>
    <property type="match status" value="1"/>
</dbReference>
<dbReference type="EMBL" id="JAACJM010000055">
    <property type="protein sequence ID" value="KAF5356366.1"/>
    <property type="molecule type" value="Genomic_DNA"/>
</dbReference>
<evidence type="ECO:0000256" key="1">
    <source>
        <dbReference type="ARBA" id="ARBA00005254"/>
    </source>
</evidence>
<dbReference type="GO" id="GO:0005739">
    <property type="term" value="C:mitochondrion"/>
    <property type="evidence" value="ECO:0007669"/>
    <property type="project" value="TreeGrafter"/>
</dbReference>
<comment type="caution">
    <text evidence="3">The sequence shown here is derived from an EMBL/GenBank/DDBJ whole genome shotgun (WGS) entry which is preliminary data.</text>
</comment>
<dbReference type="InterPro" id="IPR045002">
    <property type="entry name" value="Ech1-like"/>
</dbReference>
<dbReference type="SUPFAM" id="SSF52096">
    <property type="entry name" value="ClpP/crotonase"/>
    <property type="match status" value="1"/>
</dbReference>
<evidence type="ECO:0000256" key="2">
    <source>
        <dbReference type="SAM" id="Coils"/>
    </source>
</evidence>
<proteinExistence type="inferred from homology"/>
<evidence type="ECO:0008006" key="5">
    <source>
        <dbReference type="Google" id="ProtNLM"/>
    </source>
</evidence>
<dbReference type="InterPro" id="IPR029045">
    <property type="entry name" value="ClpP/crotonase-like_dom_sf"/>
</dbReference>
<keyword evidence="2" id="KW-0175">Coiled coil</keyword>
<comment type="similarity">
    <text evidence="1">Belongs to the enoyl-CoA hydratase/isomerase family.</text>
</comment>
<gene>
    <name evidence="3" type="ORF">D9758_009521</name>
</gene>
<accession>A0A8H5G135</accession>
<dbReference type="PANTHER" id="PTHR43149">
    <property type="entry name" value="ENOYL-COA HYDRATASE"/>
    <property type="match status" value="1"/>
</dbReference>
<dbReference type="PANTHER" id="PTHR43149:SF1">
    <property type="entry name" value="DELTA(3,5)-DELTA(2,4)-DIENOYL-COA ISOMERASE, MITOCHONDRIAL"/>
    <property type="match status" value="1"/>
</dbReference>
<sequence length="815" mass="92911">MMRLILLTRAARPTLLTTLIYINFLESVHRPESVYGSKRSQNYRLGDWLARAREERCFVSQFSRERIRAPGSPSSPEHTQLSQIVAEAEKDLSDYEEDLRCLDIVSDLRKKRDDLQTYVDDCKAYLSPIRQLPTEILGEIFLYYQDLHGTCKDGRFREPINDPVHSAQDLTALMLSSVSKLWHSICLFTPDLSLPVEANATLLRYSHRWFSTSWELCGMDEETVTCLGVQKDLPLLQYIAFSWSEVHFLRASNLFGDVGVVEFLTKLAGLAGQCRALHSLEVQFEEEYHEPVQLECTIRLDTLEYLCLDKVSWGPVNAFNEELWRAYGELFEKLAEEAHDVRAVVVSFAFPKFFTARLDLNAAKSVGSTNTDPARIALSLKKHIQEFQYAIHTPERCDFPVIAAIHASNARFSIKEVDIGLAADIGTLVYLFKITGNRGEWEPFGRIKSRLMIMVRARSPTKFMNLTLLRARFPLCISPLHLPAPPHVYTLFFSAVLVKNTTFLNNFIPPGQNGTTERTWKVNSCTTIAMTVSDVDEQLRNRTTECNWMSDNFSNLKPDAGRLEGNQVLILNSRHEELGPVDLSGRLTRRTVTLLSSTSTFSRKSVHRRESLRLNEISDLSFGRLPGESFHCFVSQALFHQEPEARDQQNSKMLWQRTSPFEPRVPNIDLEFSRERIRTPGSPSSLEHTQISQIVAEAEKGLSDYEEDLCCLDSIVSDLRKKRDDLKKYVDDCKAYFSPIRQLPTEIMGEIFLFYQDLHGTRLDGRFREPINDLYHSAQDLTDGLDAQLSVQTMAQHLPLYASALVALFTGPGPI</sequence>
<dbReference type="Proteomes" id="UP000559256">
    <property type="component" value="Unassembled WGS sequence"/>
</dbReference>
<organism evidence="3 4">
    <name type="scientific">Tetrapyrgos nigripes</name>
    <dbReference type="NCBI Taxonomy" id="182062"/>
    <lineage>
        <taxon>Eukaryota</taxon>
        <taxon>Fungi</taxon>
        <taxon>Dikarya</taxon>
        <taxon>Basidiomycota</taxon>
        <taxon>Agaricomycotina</taxon>
        <taxon>Agaricomycetes</taxon>
        <taxon>Agaricomycetidae</taxon>
        <taxon>Agaricales</taxon>
        <taxon>Marasmiineae</taxon>
        <taxon>Marasmiaceae</taxon>
        <taxon>Tetrapyrgos</taxon>
    </lineage>
</organism>